<sequence length="126" mass="14096">MGFVGIQTGFASVVRRRSLRQTWMPSDLQGLQRSSLKAVGVAHNALVGSVVIWLMIKDTLKSPGAVKCEQCEHKYHEACLKEHTCQEVASNTWFCGESCQEVYSGLQSRIRIVDLLSDGLSWTHSW</sequence>
<comment type="caution">
    <text evidence="1">The sequence shown here is derived from an EMBL/GenBank/DDBJ whole genome shotgun (WGS) entry which is preliminary data.</text>
</comment>
<organism evidence="1 2">
    <name type="scientific">Camellia lanceoleosa</name>
    <dbReference type="NCBI Taxonomy" id="1840588"/>
    <lineage>
        <taxon>Eukaryota</taxon>
        <taxon>Viridiplantae</taxon>
        <taxon>Streptophyta</taxon>
        <taxon>Embryophyta</taxon>
        <taxon>Tracheophyta</taxon>
        <taxon>Spermatophyta</taxon>
        <taxon>Magnoliopsida</taxon>
        <taxon>eudicotyledons</taxon>
        <taxon>Gunneridae</taxon>
        <taxon>Pentapetalae</taxon>
        <taxon>asterids</taxon>
        <taxon>Ericales</taxon>
        <taxon>Theaceae</taxon>
        <taxon>Camellia</taxon>
    </lineage>
</organism>
<evidence type="ECO:0000313" key="2">
    <source>
        <dbReference type="Proteomes" id="UP001060215"/>
    </source>
</evidence>
<reference evidence="1 2" key="1">
    <citation type="journal article" date="2022" name="Plant J.">
        <title>Chromosome-level genome of Camellia lanceoleosa provides a valuable resource for understanding genome evolution and self-incompatibility.</title>
        <authorList>
            <person name="Gong W."/>
            <person name="Xiao S."/>
            <person name="Wang L."/>
            <person name="Liao Z."/>
            <person name="Chang Y."/>
            <person name="Mo W."/>
            <person name="Hu G."/>
            <person name="Li W."/>
            <person name="Zhao G."/>
            <person name="Zhu H."/>
            <person name="Hu X."/>
            <person name="Ji K."/>
            <person name="Xiang X."/>
            <person name="Song Q."/>
            <person name="Yuan D."/>
            <person name="Jin S."/>
            <person name="Zhang L."/>
        </authorList>
    </citation>
    <scope>NUCLEOTIDE SEQUENCE [LARGE SCALE GENOMIC DNA]</scope>
    <source>
        <strain evidence="1">SQ_2022a</strain>
    </source>
</reference>
<evidence type="ECO:0000313" key="1">
    <source>
        <dbReference type="EMBL" id="KAI8007093.1"/>
    </source>
</evidence>
<gene>
    <name evidence="1" type="ORF">LOK49_LG07G03084</name>
</gene>
<keyword evidence="2" id="KW-1185">Reference proteome</keyword>
<accession>A0ACC0H2R1</accession>
<name>A0ACC0H2R1_9ERIC</name>
<protein>
    <submittedName>
        <fullName evidence="1">Increased DNA methylation 1</fullName>
    </submittedName>
</protein>
<proteinExistence type="predicted"/>
<dbReference type="EMBL" id="CM045764">
    <property type="protein sequence ID" value="KAI8007093.1"/>
    <property type="molecule type" value="Genomic_DNA"/>
</dbReference>
<dbReference type="Proteomes" id="UP001060215">
    <property type="component" value="Chromosome 7"/>
</dbReference>